<dbReference type="OrthoDB" id="423541at2759"/>
<dbReference type="SFLD" id="SFLDG01182">
    <property type="entry name" value="Prostaglandin_E_synthase_like"/>
    <property type="match status" value="1"/>
</dbReference>
<comment type="catalytic activity">
    <reaction evidence="15">
        <text>prostaglandin H2 = (12S)-hydroxy-(5Z,8E,10E)-heptadecatrienoate + malonaldehyde</text>
        <dbReference type="Rhea" id="RHEA:48644"/>
        <dbReference type="ChEBI" id="CHEBI:57405"/>
        <dbReference type="ChEBI" id="CHEBI:90694"/>
        <dbReference type="ChEBI" id="CHEBI:566274"/>
    </reaction>
    <physiologicalReaction direction="left-to-right" evidence="15">
        <dbReference type="Rhea" id="RHEA:48645"/>
    </physiologicalReaction>
</comment>
<dbReference type="InterPro" id="IPR036249">
    <property type="entry name" value="Thioredoxin-like_sf"/>
</dbReference>
<dbReference type="EMBL" id="NBIV01000001">
    <property type="protein sequence ID" value="PXF50175.1"/>
    <property type="molecule type" value="Genomic_DNA"/>
</dbReference>
<comment type="similarity">
    <text evidence="2">Belongs to the GST superfamily.</text>
</comment>
<proteinExistence type="inferred from homology"/>
<dbReference type="CDD" id="cd03197">
    <property type="entry name" value="GST_C_mPGES2"/>
    <property type="match status" value="1"/>
</dbReference>
<evidence type="ECO:0000256" key="14">
    <source>
        <dbReference type="ARBA" id="ARBA00023235"/>
    </source>
</evidence>
<dbReference type="GO" id="GO:0050220">
    <property type="term" value="F:prostaglandin-E synthase activity"/>
    <property type="evidence" value="ECO:0007669"/>
    <property type="project" value="UniProtKB-EC"/>
</dbReference>
<evidence type="ECO:0000256" key="12">
    <source>
        <dbReference type="ARBA" id="ARBA00023136"/>
    </source>
</evidence>
<evidence type="ECO:0000256" key="1">
    <source>
        <dbReference type="ARBA" id="ARBA00004702"/>
    </source>
</evidence>
<evidence type="ECO:0000259" key="19">
    <source>
        <dbReference type="PROSITE" id="PS50404"/>
    </source>
</evidence>
<dbReference type="InterPro" id="IPR034335">
    <property type="entry name" value="PGES2_C"/>
</dbReference>
<dbReference type="Gene3D" id="3.40.30.10">
    <property type="entry name" value="Glutaredoxin"/>
    <property type="match status" value="1"/>
</dbReference>
<dbReference type="GO" id="GO:0012505">
    <property type="term" value="C:endomembrane system"/>
    <property type="evidence" value="ECO:0007669"/>
    <property type="project" value="UniProtKB-SubCell"/>
</dbReference>
<dbReference type="Pfam" id="PF13417">
    <property type="entry name" value="GST_N_3"/>
    <property type="match status" value="1"/>
</dbReference>
<dbReference type="PANTHER" id="PTHR12782:SF5">
    <property type="entry name" value="PROSTAGLANDIN E SYNTHASE 2"/>
    <property type="match status" value="1"/>
</dbReference>
<dbReference type="Gene3D" id="1.20.1050.10">
    <property type="match status" value="1"/>
</dbReference>
<dbReference type="GO" id="GO:0001516">
    <property type="term" value="P:prostaglandin biosynthetic process"/>
    <property type="evidence" value="ECO:0007669"/>
    <property type="project" value="UniProtKB-UniPathway"/>
</dbReference>
<dbReference type="STRING" id="448386.A0A2V3J6Y8"/>
<dbReference type="PROSITE" id="PS51354">
    <property type="entry name" value="GLUTAREDOXIN_2"/>
    <property type="match status" value="1"/>
</dbReference>
<evidence type="ECO:0000313" key="21">
    <source>
        <dbReference type="Proteomes" id="UP000247409"/>
    </source>
</evidence>
<dbReference type="InterPro" id="IPR036282">
    <property type="entry name" value="Glutathione-S-Trfase_C_sf"/>
</dbReference>
<accession>A0A2V3J6Y8</accession>
<evidence type="ECO:0000256" key="4">
    <source>
        <dbReference type="ARBA" id="ARBA00019474"/>
    </source>
</evidence>
<reference evidence="20 21" key="1">
    <citation type="journal article" date="2018" name="Mol. Biol. Evol.">
        <title>Analysis of the draft genome of the red seaweed Gracilariopsis chorda provides insights into genome size evolution in Rhodophyta.</title>
        <authorList>
            <person name="Lee J."/>
            <person name="Yang E.C."/>
            <person name="Graf L."/>
            <person name="Yang J.H."/>
            <person name="Qiu H."/>
            <person name="Zel Zion U."/>
            <person name="Chan C.X."/>
            <person name="Stephens T.G."/>
            <person name="Weber A.P.M."/>
            <person name="Boo G.H."/>
            <person name="Boo S.M."/>
            <person name="Kim K.M."/>
            <person name="Shin Y."/>
            <person name="Jung M."/>
            <person name="Lee S.J."/>
            <person name="Yim H.S."/>
            <person name="Lee J.H."/>
            <person name="Bhattacharya D."/>
            <person name="Yoon H.S."/>
        </authorList>
    </citation>
    <scope>NUCLEOTIDE SEQUENCE [LARGE SCALE GENOMIC DNA]</scope>
    <source>
        <strain evidence="20 21">SKKU-2015</strain>
        <tissue evidence="20">Whole body</tissue>
    </source>
</reference>
<name>A0A2V3J6Y8_9FLOR</name>
<protein>
    <recommendedName>
        <fullName evidence="4">Prostaglandin E synthase 2</fullName>
        <ecNumber evidence="3">5.3.99.3</ecNumber>
    </recommendedName>
    <alternativeName>
        <fullName evidence="17">Microsomal prostaglandin E synthase 2</fullName>
    </alternativeName>
</protein>
<keyword evidence="7" id="KW-0643">Prostaglandin biosynthesis</keyword>
<evidence type="ECO:0000256" key="13">
    <source>
        <dbReference type="ARBA" id="ARBA00023160"/>
    </source>
</evidence>
<keyword evidence="11" id="KW-0443">Lipid metabolism</keyword>
<evidence type="ECO:0000256" key="16">
    <source>
        <dbReference type="ARBA" id="ARBA00023931"/>
    </source>
</evidence>
<keyword evidence="6" id="KW-0444">Lipid biosynthesis</keyword>
<dbReference type="PANTHER" id="PTHR12782">
    <property type="entry name" value="MICROSOMAL PROSTAGLANDIN E SYNTHASE-2"/>
    <property type="match status" value="1"/>
</dbReference>
<dbReference type="SFLD" id="SFLDS00019">
    <property type="entry name" value="Glutathione_Transferase_(cytos"/>
    <property type="match status" value="1"/>
</dbReference>
<evidence type="ECO:0000256" key="17">
    <source>
        <dbReference type="ARBA" id="ARBA00031041"/>
    </source>
</evidence>
<comment type="subcellular location">
    <subcellularLocation>
        <location evidence="18">Endomembrane system</location>
        <topology evidence="18">Single-pass membrane protein</topology>
    </subcellularLocation>
</comment>
<evidence type="ECO:0000256" key="18">
    <source>
        <dbReference type="ARBA" id="ARBA00037847"/>
    </source>
</evidence>
<dbReference type="GO" id="GO:0005739">
    <property type="term" value="C:mitochondrion"/>
    <property type="evidence" value="ECO:0007669"/>
    <property type="project" value="TreeGrafter"/>
</dbReference>
<evidence type="ECO:0000313" key="20">
    <source>
        <dbReference type="EMBL" id="PXF50175.1"/>
    </source>
</evidence>
<evidence type="ECO:0000256" key="3">
    <source>
        <dbReference type="ARBA" id="ARBA00012203"/>
    </source>
</evidence>
<keyword evidence="8" id="KW-0812">Transmembrane</keyword>
<dbReference type="InterPro" id="IPR011767">
    <property type="entry name" value="GLR_AS"/>
</dbReference>
<evidence type="ECO:0000256" key="10">
    <source>
        <dbReference type="ARBA" id="ARBA00022989"/>
    </source>
</evidence>
<evidence type="ECO:0000256" key="6">
    <source>
        <dbReference type="ARBA" id="ARBA00022516"/>
    </source>
</evidence>
<dbReference type="Proteomes" id="UP000247409">
    <property type="component" value="Unassembled WGS sequence"/>
</dbReference>
<evidence type="ECO:0000256" key="2">
    <source>
        <dbReference type="ARBA" id="ARBA00007409"/>
    </source>
</evidence>
<evidence type="ECO:0000256" key="5">
    <source>
        <dbReference type="ARBA" id="ARBA00022501"/>
    </source>
</evidence>
<keyword evidence="13" id="KW-0275">Fatty acid biosynthesis</keyword>
<gene>
    <name evidence="20" type="ORF">BWQ96_00335</name>
</gene>
<dbReference type="PROSITE" id="PS00195">
    <property type="entry name" value="GLUTAREDOXIN_1"/>
    <property type="match status" value="1"/>
</dbReference>
<keyword evidence="14" id="KW-0413">Isomerase</keyword>
<keyword evidence="5" id="KW-0644">Prostaglandin metabolism</keyword>
<keyword evidence="10" id="KW-1133">Transmembrane helix</keyword>
<dbReference type="SUPFAM" id="SSF52833">
    <property type="entry name" value="Thioredoxin-like"/>
    <property type="match status" value="1"/>
</dbReference>
<dbReference type="AlphaFoldDB" id="A0A2V3J6Y8"/>
<dbReference type="Pfam" id="PF13410">
    <property type="entry name" value="GST_C_2"/>
    <property type="match status" value="1"/>
</dbReference>
<evidence type="ECO:0000256" key="7">
    <source>
        <dbReference type="ARBA" id="ARBA00022585"/>
    </source>
</evidence>
<evidence type="ECO:0000256" key="15">
    <source>
        <dbReference type="ARBA" id="ARBA00023930"/>
    </source>
</evidence>
<keyword evidence="12" id="KW-0472">Membrane</keyword>
<comment type="caution">
    <text evidence="20">The sequence shown here is derived from an EMBL/GenBank/DDBJ whole genome shotgun (WGS) entry which is preliminary data.</text>
</comment>
<dbReference type="InterPro" id="IPR034334">
    <property type="entry name" value="PGES2"/>
</dbReference>
<evidence type="ECO:0000256" key="9">
    <source>
        <dbReference type="ARBA" id="ARBA00022832"/>
    </source>
</evidence>
<dbReference type="SFLD" id="SFLDG01203">
    <property type="entry name" value="Prostaglandin_E_synthase_like1"/>
    <property type="match status" value="1"/>
</dbReference>
<dbReference type="SUPFAM" id="SSF47616">
    <property type="entry name" value="GST C-terminal domain-like"/>
    <property type="match status" value="1"/>
</dbReference>
<dbReference type="InterPro" id="IPR040079">
    <property type="entry name" value="Glutathione_S-Trfase"/>
</dbReference>
<dbReference type="PROSITE" id="PS50404">
    <property type="entry name" value="GST_NTER"/>
    <property type="match status" value="1"/>
</dbReference>
<keyword evidence="9" id="KW-0276">Fatty acid metabolism</keyword>
<comment type="catalytic activity">
    <reaction evidence="16">
        <text>prostaglandin H2 = prostaglandin E2</text>
        <dbReference type="Rhea" id="RHEA:12893"/>
        <dbReference type="ChEBI" id="CHEBI:57405"/>
        <dbReference type="ChEBI" id="CHEBI:606564"/>
        <dbReference type="EC" id="5.3.99.3"/>
    </reaction>
    <physiologicalReaction direction="left-to-right" evidence="16">
        <dbReference type="Rhea" id="RHEA:12894"/>
    </physiologicalReaction>
</comment>
<sequence>MARTFRSTATLSRRLISAAEKRSLFRVSATIAQPRTASRIPATHLLLYASSAATVYTLTANARAFAEYSSLAAPSMSPGLPDITLYQYEVCPFCNKVRAYLDYHKIPYKVVEVDPLRKTELQEFPEDYRKVPIAVVNGQQVNGSDNVIDYVHHLTKGKETPVSAEEKKWLKWLEDYFIHLIAPNIYRTPGESLQTFEYIADNSKFSTWQRSTIRYTGAAAMYFVGRKIKKKYNIEDEREAIHNALRDWTDAIEQAGTPFLAGSEPGVADLSIFGVLKAIRTFNTFGEVREMNHALADWYDRTSKAVGDPCVTDRQ</sequence>
<dbReference type="InterPro" id="IPR004045">
    <property type="entry name" value="Glutathione_S-Trfase_N"/>
</dbReference>
<dbReference type="EC" id="5.3.99.3" evidence="3"/>
<evidence type="ECO:0000256" key="8">
    <source>
        <dbReference type="ARBA" id="ARBA00022692"/>
    </source>
</evidence>
<dbReference type="UniPathway" id="UPA00662"/>
<organism evidence="20 21">
    <name type="scientific">Gracilariopsis chorda</name>
    <dbReference type="NCBI Taxonomy" id="448386"/>
    <lineage>
        <taxon>Eukaryota</taxon>
        <taxon>Rhodophyta</taxon>
        <taxon>Florideophyceae</taxon>
        <taxon>Rhodymeniophycidae</taxon>
        <taxon>Gracilariales</taxon>
        <taxon>Gracilariaceae</taxon>
        <taxon>Gracilariopsis</taxon>
    </lineage>
</organism>
<feature type="domain" description="GST N-terminal" evidence="19">
    <location>
        <begin position="81"/>
        <end position="159"/>
    </location>
</feature>
<evidence type="ECO:0000256" key="11">
    <source>
        <dbReference type="ARBA" id="ARBA00023098"/>
    </source>
</evidence>
<comment type="pathway">
    <text evidence="1">Lipid metabolism; prostaglandin biosynthesis.</text>
</comment>
<keyword evidence="21" id="KW-1185">Reference proteome</keyword>